<comment type="similarity">
    <text evidence="1">Belongs to the small GTPase superfamily. Rab family.</text>
</comment>
<evidence type="ECO:0000313" key="4">
    <source>
        <dbReference type="EMBL" id="WOH09939.1"/>
    </source>
</evidence>
<organism evidence="4 5">
    <name type="scientific">Daucus carota subsp. sativus</name>
    <name type="common">Carrot</name>
    <dbReference type="NCBI Taxonomy" id="79200"/>
    <lineage>
        <taxon>Eukaryota</taxon>
        <taxon>Viridiplantae</taxon>
        <taxon>Streptophyta</taxon>
        <taxon>Embryophyta</taxon>
        <taxon>Tracheophyta</taxon>
        <taxon>Spermatophyta</taxon>
        <taxon>Magnoliopsida</taxon>
        <taxon>eudicotyledons</taxon>
        <taxon>Gunneridae</taxon>
        <taxon>Pentapetalae</taxon>
        <taxon>asterids</taxon>
        <taxon>campanulids</taxon>
        <taxon>Apiales</taxon>
        <taxon>Apiaceae</taxon>
        <taxon>Apioideae</taxon>
        <taxon>Scandiceae</taxon>
        <taxon>Daucinae</taxon>
        <taxon>Daucus</taxon>
        <taxon>Daucus sect. Daucus</taxon>
    </lineage>
</organism>
<evidence type="ECO:0000313" key="5">
    <source>
        <dbReference type="Proteomes" id="UP000077755"/>
    </source>
</evidence>
<keyword evidence="2" id="KW-0547">Nucleotide-binding</keyword>
<protein>
    <submittedName>
        <fullName evidence="4">Uncharacterized protein</fullName>
    </submittedName>
</protein>
<dbReference type="EMBL" id="CP093349">
    <property type="protein sequence ID" value="WOH09939.1"/>
    <property type="molecule type" value="Genomic_DNA"/>
</dbReference>
<evidence type="ECO:0000256" key="2">
    <source>
        <dbReference type="ARBA" id="ARBA00022741"/>
    </source>
</evidence>
<dbReference type="SUPFAM" id="SSF52540">
    <property type="entry name" value="P-loop containing nucleoside triphosphate hydrolases"/>
    <property type="match status" value="1"/>
</dbReference>
<keyword evidence="5" id="KW-1185">Reference proteome</keyword>
<name>A0AAF0XNC3_DAUCS</name>
<dbReference type="InterPro" id="IPR027417">
    <property type="entry name" value="P-loop_NTPase"/>
</dbReference>
<gene>
    <name evidence="4" type="ORF">DCAR_0729400</name>
</gene>
<dbReference type="GO" id="GO:0005525">
    <property type="term" value="F:GTP binding"/>
    <property type="evidence" value="ECO:0007669"/>
    <property type="project" value="UniProtKB-KW"/>
</dbReference>
<evidence type="ECO:0000256" key="3">
    <source>
        <dbReference type="ARBA" id="ARBA00023134"/>
    </source>
</evidence>
<proteinExistence type="inferred from homology"/>
<dbReference type="PANTHER" id="PTHR47980">
    <property type="entry name" value="LD44762P"/>
    <property type="match status" value="1"/>
</dbReference>
<accession>A0AAF0XNC3</accession>
<keyword evidence="3" id="KW-0342">GTP-binding</keyword>
<reference evidence="4" key="2">
    <citation type="submission" date="2022-03" db="EMBL/GenBank/DDBJ databases">
        <title>Draft title - Genomic analysis of global carrot germplasm unveils the trajectory of domestication and the origin of high carotenoid orange carrot.</title>
        <authorList>
            <person name="Iorizzo M."/>
            <person name="Ellison S."/>
            <person name="Senalik D."/>
            <person name="Macko-Podgorni A."/>
            <person name="Grzebelus D."/>
            <person name="Bostan H."/>
            <person name="Rolling W."/>
            <person name="Curaba J."/>
            <person name="Simon P."/>
        </authorList>
    </citation>
    <scope>NUCLEOTIDE SEQUENCE</scope>
    <source>
        <tissue evidence="4">Leaf</tissue>
    </source>
</reference>
<dbReference type="Gene3D" id="3.40.50.300">
    <property type="entry name" value="P-loop containing nucleotide triphosphate hydrolases"/>
    <property type="match status" value="1"/>
</dbReference>
<dbReference type="Pfam" id="PF00071">
    <property type="entry name" value="Ras"/>
    <property type="match status" value="1"/>
</dbReference>
<dbReference type="InterPro" id="IPR001806">
    <property type="entry name" value="Small_GTPase"/>
</dbReference>
<dbReference type="AlphaFoldDB" id="A0AAF0XNC3"/>
<dbReference type="Proteomes" id="UP000077755">
    <property type="component" value="Chromosome 7"/>
</dbReference>
<reference evidence="4" key="1">
    <citation type="journal article" date="2016" name="Nat. Genet.">
        <title>A high-quality carrot genome assembly provides new insights into carotenoid accumulation and asterid genome evolution.</title>
        <authorList>
            <person name="Iorizzo M."/>
            <person name="Ellison S."/>
            <person name="Senalik D."/>
            <person name="Zeng P."/>
            <person name="Satapoomin P."/>
            <person name="Huang J."/>
            <person name="Bowman M."/>
            <person name="Iovene M."/>
            <person name="Sanseverino W."/>
            <person name="Cavagnaro P."/>
            <person name="Yildiz M."/>
            <person name="Macko-Podgorni A."/>
            <person name="Moranska E."/>
            <person name="Grzebelus E."/>
            <person name="Grzebelus D."/>
            <person name="Ashrafi H."/>
            <person name="Zheng Z."/>
            <person name="Cheng S."/>
            <person name="Spooner D."/>
            <person name="Van Deynze A."/>
            <person name="Simon P."/>
        </authorList>
    </citation>
    <scope>NUCLEOTIDE SEQUENCE</scope>
    <source>
        <tissue evidence="4">Leaf</tissue>
    </source>
</reference>
<dbReference type="GO" id="GO:0003924">
    <property type="term" value="F:GTPase activity"/>
    <property type="evidence" value="ECO:0007669"/>
    <property type="project" value="InterPro"/>
</dbReference>
<evidence type="ECO:0000256" key="1">
    <source>
        <dbReference type="ARBA" id="ARBA00006270"/>
    </source>
</evidence>
<dbReference type="InterPro" id="IPR050305">
    <property type="entry name" value="Small_GTPase_Rab"/>
</dbReference>
<sequence>MQLITVEPWVFCWCIYDVTDESCVNNIRNWIRYIEQHASDNVHKILVGNKADMDESKRGSRLKFIDNHLKQQKFLGSWE</sequence>